<feature type="domain" description="Protein kinase" evidence="6">
    <location>
        <begin position="8"/>
        <end position="276"/>
    </location>
</feature>
<comment type="caution">
    <text evidence="7">The sequence shown here is derived from an EMBL/GenBank/DDBJ whole genome shotgun (WGS) entry which is preliminary data.</text>
</comment>
<dbReference type="Gene3D" id="1.10.510.10">
    <property type="entry name" value="Transferase(Phosphotransferase) domain 1"/>
    <property type="match status" value="1"/>
</dbReference>
<protein>
    <recommendedName>
        <fullName evidence="6">Protein kinase domain-containing protein</fullName>
    </recommendedName>
</protein>
<dbReference type="InterPro" id="IPR050205">
    <property type="entry name" value="CDPK_Ser/Thr_kinases"/>
</dbReference>
<dbReference type="InterPro" id="IPR011009">
    <property type="entry name" value="Kinase-like_dom_sf"/>
</dbReference>
<dbReference type="PANTHER" id="PTHR24349">
    <property type="entry name" value="SERINE/THREONINE-PROTEIN KINASE"/>
    <property type="match status" value="1"/>
</dbReference>
<evidence type="ECO:0000256" key="1">
    <source>
        <dbReference type="ARBA" id="ARBA00022527"/>
    </source>
</evidence>
<evidence type="ECO:0000313" key="7">
    <source>
        <dbReference type="EMBL" id="KAK8881380.1"/>
    </source>
</evidence>
<keyword evidence="4" id="KW-0418">Kinase</keyword>
<gene>
    <name evidence="7" type="ORF">M9Y10_004116</name>
</gene>
<organism evidence="7 8">
    <name type="scientific">Tritrichomonas musculus</name>
    <dbReference type="NCBI Taxonomy" id="1915356"/>
    <lineage>
        <taxon>Eukaryota</taxon>
        <taxon>Metamonada</taxon>
        <taxon>Parabasalia</taxon>
        <taxon>Tritrichomonadida</taxon>
        <taxon>Tritrichomonadidae</taxon>
        <taxon>Tritrichomonas</taxon>
    </lineage>
</organism>
<proteinExistence type="predicted"/>
<sequence>MSFDGPHYEVFKEFNLGQPINGYQITEIFEGWPLKIKVVAFEITENKKVIIEFNKLIDSQTEQIKKAASIYQSIDHPNIIKVEKIFIYKEYLCLVFPFIWPEDFVFLLHTSFPKGMPEYLAGKIIYQMLDALRYIHSLGICHNNITNDNILLLQEQKKFILSDFTHSFISSSKCIFSAISEYSAPEKIKHEPFDMSSDMWSLGVSLFVMLSGQLPFPSYISNQQECIETILSGQLNYQLLVDAGVSEGAINLIQSLCKVDPRQRITAEEAITNEWVIKNGKENESKEYFSKLEKDLIESEMDEVETGGNPLPNEKKMKNRNNATCSACMKEFDKEKGVYVLPNMFLCREDFDRFQNGTLPKEIIDEYNIKHAKNSIIELFTPIIEDNNIDTSNYPPEEVFIDSEMISTAQFLSKFSKYFVPTATFHLPIQLEEINIKEIIALFPSEAKIVSIERGSTFLTVAFIITDKLQRTKEKYQQLINQINDKLIAWGGPIMGKMIEEPQINIPNIEDISNTIVNFIQHTEIVNQINFNDIIQEVQQMISEQSNKDWEFILKHKDFKFYKEYKKTKKRIEEQIKKEKYALKKQQNGGKYELYLYHGTKLSNHPQIAKEHFLKPGDKKYKPTDIGFFGRGIYATENIFYASMYGNVLHQMNYKDKASVFFCQSIFNPNYVEIITPEDGDRFKGQTLSEALTNNHGIHQILVGDANNDFHAIKENEKDESKLIATEFVFPNKYQIVPICSFNVMRTEFYILWADENEKYREYSNKLKENIIYNVYYSGNIDELGKIVQTKFLNNIKLIVSYDNDEWAHIVIEGVRSFYECDVVCLIFSEDKSQIEFATTIHNAVFTNKFEDLLGFTKLSKNKDEVIKFAQNLENENTIFNLTKSEIPDFKDLNFKLK</sequence>
<reference evidence="7 8" key="1">
    <citation type="submission" date="2024-04" db="EMBL/GenBank/DDBJ databases">
        <title>Tritrichomonas musculus Genome.</title>
        <authorList>
            <person name="Alves-Ferreira E."/>
            <person name="Grigg M."/>
            <person name="Lorenzi H."/>
            <person name="Galac M."/>
        </authorList>
    </citation>
    <scope>NUCLEOTIDE SEQUENCE [LARGE SCALE GENOMIC DNA]</scope>
    <source>
        <strain evidence="7 8">EAF2021</strain>
    </source>
</reference>
<dbReference type="Gene3D" id="3.90.228.10">
    <property type="match status" value="1"/>
</dbReference>
<dbReference type="Proteomes" id="UP001470230">
    <property type="component" value="Unassembled WGS sequence"/>
</dbReference>
<evidence type="ECO:0000313" key="8">
    <source>
        <dbReference type="Proteomes" id="UP001470230"/>
    </source>
</evidence>
<evidence type="ECO:0000256" key="2">
    <source>
        <dbReference type="ARBA" id="ARBA00022679"/>
    </source>
</evidence>
<evidence type="ECO:0000256" key="3">
    <source>
        <dbReference type="ARBA" id="ARBA00022741"/>
    </source>
</evidence>
<evidence type="ECO:0000256" key="4">
    <source>
        <dbReference type="ARBA" id="ARBA00022777"/>
    </source>
</evidence>
<dbReference type="InterPro" id="IPR000719">
    <property type="entry name" value="Prot_kinase_dom"/>
</dbReference>
<accession>A0ABR2JRH4</accession>
<dbReference type="SUPFAM" id="SSF56399">
    <property type="entry name" value="ADP-ribosylation"/>
    <property type="match status" value="1"/>
</dbReference>
<dbReference type="Pfam" id="PF00069">
    <property type="entry name" value="Pkinase"/>
    <property type="match status" value="1"/>
</dbReference>
<keyword evidence="2" id="KW-0808">Transferase</keyword>
<dbReference type="SUPFAM" id="SSF56112">
    <property type="entry name" value="Protein kinase-like (PK-like)"/>
    <property type="match status" value="1"/>
</dbReference>
<keyword evidence="1" id="KW-0723">Serine/threonine-protein kinase</keyword>
<keyword evidence="8" id="KW-1185">Reference proteome</keyword>
<name>A0ABR2JRH4_9EUKA</name>
<keyword evidence="3" id="KW-0547">Nucleotide-binding</keyword>
<evidence type="ECO:0000256" key="5">
    <source>
        <dbReference type="ARBA" id="ARBA00022840"/>
    </source>
</evidence>
<evidence type="ECO:0000259" key="6">
    <source>
        <dbReference type="PROSITE" id="PS50011"/>
    </source>
</evidence>
<dbReference type="EMBL" id="JAPFFF010000010">
    <property type="protein sequence ID" value="KAK8881380.1"/>
    <property type="molecule type" value="Genomic_DNA"/>
</dbReference>
<keyword evidence="5" id="KW-0067">ATP-binding</keyword>
<dbReference type="PROSITE" id="PS50011">
    <property type="entry name" value="PROTEIN_KINASE_DOM"/>
    <property type="match status" value="1"/>
</dbReference>